<organism evidence="2 3">
    <name type="scientific">Diacronema lutheri</name>
    <name type="common">Unicellular marine alga</name>
    <name type="synonym">Monochrysis lutheri</name>
    <dbReference type="NCBI Taxonomy" id="2081491"/>
    <lineage>
        <taxon>Eukaryota</taxon>
        <taxon>Haptista</taxon>
        <taxon>Haptophyta</taxon>
        <taxon>Pavlovophyceae</taxon>
        <taxon>Pavlovales</taxon>
        <taxon>Pavlovaceae</taxon>
        <taxon>Diacronema</taxon>
    </lineage>
</organism>
<proteinExistence type="predicted"/>
<sequence length="268" mass="28384">MAPAAEDVELIKLRGREITLGCRVVVWYEQEDGEVKYHGTVTRLSGALGMRVWFDGHSYTEQEWVNQDDEWRFEDDPASAPADAVAPAQVPDSEDEEESCEFRSIRVKLGKLTQVLPAPGKQGKRKRGSAEASTAGADKDGADATDGAGSKTSGGACATAGPRTTYHLAVAGIFASEHEAVAGESQMAHLRAPRRAPPSLLAKYGRCELSGAVAIFRDPLTAKRYGSAGAFRALRVAHAEAQAQQGVTAPPSKPGGVAGGRSVRVANR</sequence>
<feature type="region of interest" description="Disordered" evidence="1">
    <location>
        <begin position="116"/>
        <end position="160"/>
    </location>
</feature>
<dbReference type="EMBL" id="JAGTXO010000018">
    <property type="protein sequence ID" value="KAG8462887.1"/>
    <property type="molecule type" value="Genomic_DNA"/>
</dbReference>
<evidence type="ECO:0000313" key="2">
    <source>
        <dbReference type="EMBL" id="KAG8462887.1"/>
    </source>
</evidence>
<reference evidence="2" key="1">
    <citation type="submission" date="2021-05" db="EMBL/GenBank/DDBJ databases">
        <title>The genome of the haptophyte Pavlova lutheri (Diacronema luteri, Pavlovales) - a model for lipid biosynthesis in eukaryotic algae.</title>
        <authorList>
            <person name="Hulatt C.J."/>
            <person name="Posewitz M.C."/>
        </authorList>
    </citation>
    <scope>NUCLEOTIDE SEQUENCE</scope>
    <source>
        <strain evidence="2">NIVA-4/92</strain>
    </source>
</reference>
<feature type="region of interest" description="Disordered" evidence="1">
    <location>
        <begin position="73"/>
        <end position="99"/>
    </location>
</feature>
<keyword evidence="3" id="KW-1185">Reference proteome</keyword>
<protein>
    <submittedName>
        <fullName evidence="2">Uncharacterized protein</fullName>
    </submittedName>
</protein>
<accession>A0A8J5XK57</accession>
<comment type="caution">
    <text evidence="2">The sequence shown here is derived from an EMBL/GenBank/DDBJ whole genome shotgun (WGS) entry which is preliminary data.</text>
</comment>
<dbReference type="AlphaFoldDB" id="A0A8J5XK57"/>
<evidence type="ECO:0000256" key="1">
    <source>
        <dbReference type="SAM" id="MobiDB-lite"/>
    </source>
</evidence>
<gene>
    <name evidence="2" type="ORF">KFE25_001660</name>
</gene>
<dbReference type="Proteomes" id="UP000751190">
    <property type="component" value="Unassembled WGS sequence"/>
</dbReference>
<evidence type="ECO:0000313" key="3">
    <source>
        <dbReference type="Proteomes" id="UP000751190"/>
    </source>
</evidence>
<name>A0A8J5XK57_DIALT</name>
<feature type="compositionally biased region" description="Low complexity" evidence="1">
    <location>
        <begin position="78"/>
        <end position="91"/>
    </location>
</feature>
<feature type="region of interest" description="Disordered" evidence="1">
    <location>
        <begin position="240"/>
        <end position="268"/>
    </location>
</feature>
<dbReference type="OrthoDB" id="10492259at2759"/>